<dbReference type="InterPro" id="IPR006093">
    <property type="entry name" value="Oxy_OxRdtase_FAD_BS"/>
</dbReference>
<dbReference type="AlphaFoldDB" id="A0A9P9CZ62"/>
<dbReference type="Gene3D" id="3.30.465.10">
    <property type="match status" value="1"/>
</dbReference>
<evidence type="ECO:0000256" key="1">
    <source>
        <dbReference type="ARBA" id="ARBA00001974"/>
    </source>
</evidence>
<dbReference type="GO" id="GO:0071949">
    <property type="term" value="F:FAD binding"/>
    <property type="evidence" value="ECO:0007669"/>
    <property type="project" value="InterPro"/>
</dbReference>
<keyword evidence="4" id="KW-0274">FAD</keyword>
<protein>
    <recommendedName>
        <fullName evidence="6">FAD-binding PCMH-type domain-containing protein</fullName>
    </recommendedName>
</protein>
<dbReference type="InterPro" id="IPR050416">
    <property type="entry name" value="FAD-linked_Oxidoreductase"/>
</dbReference>
<dbReference type="PANTHER" id="PTHR42973">
    <property type="entry name" value="BINDING OXIDOREDUCTASE, PUTATIVE (AFU_ORTHOLOGUE AFUA_1G17690)-RELATED"/>
    <property type="match status" value="1"/>
</dbReference>
<comment type="cofactor">
    <cofactor evidence="1">
        <name>FAD</name>
        <dbReference type="ChEBI" id="CHEBI:57692"/>
    </cofactor>
</comment>
<gene>
    <name evidence="7" type="ORF">B0J13DRAFT_578931</name>
</gene>
<dbReference type="InterPro" id="IPR006094">
    <property type="entry name" value="Oxid_FAD_bind_N"/>
</dbReference>
<dbReference type="InterPro" id="IPR016166">
    <property type="entry name" value="FAD-bd_PCMH"/>
</dbReference>
<organism evidence="7 8">
    <name type="scientific">Dactylonectria estremocensis</name>
    <dbReference type="NCBI Taxonomy" id="1079267"/>
    <lineage>
        <taxon>Eukaryota</taxon>
        <taxon>Fungi</taxon>
        <taxon>Dikarya</taxon>
        <taxon>Ascomycota</taxon>
        <taxon>Pezizomycotina</taxon>
        <taxon>Sordariomycetes</taxon>
        <taxon>Hypocreomycetidae</taxon>
        <taxon>Hypocreales</taxon>
        <taxon>Nectriaceae</taxon>
        <taxon>Dactylonectria</taxon>
    </lineage>
</organism>
<dbReference type="InterPro" id="IPR016167">
    <property type="entry name" value="FAD-bd_PCMH_sub1"/>
</dbReference>
<sequence>MTTQLDTLTRGSEGYDQLRRKFFNDRVPDIHPAEIASPTTTAEVVAAVKRAREQGWNVGVRSGGHLFFCNALLEGGLLIDTRNLNQDIEYDAATKIATVSPGHKVEALTKYLSSKGRFFPAGHSRSVAIGGFLLAGGQGCFMRGWGYTSTSWVTQLEVITAEGEVVIANKTQNSDLFWAAPGSGQGYFGVITRIWIRTIPHKKLYDMTIIIDSTDIFKPLLRWVLKISKKVPKYGVELFYCTFYADKDAPNGGHESVAKRVFFVINETIFADSFEEAKVLASPWDVVPDEFKSYIVNTVPLVERTWEELWGLQESFQPQGGGERWNVDSILVDPKVSDDELIEAITPALYDLPSRLSSGTFCPIDYYPDEVDQALSLPQKAYVSTMCCWKDAKLDSAMDKWLLDAYTKADKASCGVYVADFNVKHRKPKVMTDSALKKWLQIREKWDPSETFIGHRGFSGS</sequence>
<name>A0A9P9CZ62_9HYPO</name>
<dbReference type="SUPFAM" id="SSF56176">
    <property type="entry name" value="FAD-binding/transporter-associated domain-like"/>
    <property type="match status" value="1"/>
</dbReference>
<dbReference type="EMBL" id="JAGMUU010000071">
    <property type="protein sequence ID" value="KAH7109499.1"/>
    <property type="molecule type" value="Genomic_DNA"/>
</dbReference>
<dbReference type="InterPro" id="IPR036318">
    <property type="entry name" value="FAD-bd_PCMH-like_sf"/>
</dbReference>
<evidence type="ECO:0000256" key="5">
    <source>
        <dbReference type="ARBA" id="ARBA00023002"/>
    </source>
</evidence>
<dbReference type="Gene3D" id="3.40.462.20">
    <property type="match status" value="1"/>
</dbReference>
<reference evidence="7" key="1">
    <citation type="journal article" date="2021" name="Nat. Commun.">
        <title>Genetic determinants of endophytism in the Arabidopsis root mycobiome.</title>
        <authorList>
            <person name="Mesny F."/>
            <person name="Miyauchi S."/>
            <person name="Thiergart T."/>
            <person name="Pickel B."/>
            <person name="Atanasova L."/>
            <person name="Karlsson M."/>
            <person name="Huettel B."/>
            <person name="Barry K.W."/>
            <person name="Haridas S."/>
            <person name="Chen C."/>
            <person name="Bauer D."/>
            <person name="Andreopoulos W."/>
            <person name="Pangilinan J."/>
            <person name="LaButti K."/>
            <person name="Riley R."/>
            <person name="Lipzen A."/>
            <person name="Clum A."/>
            <person name="Drula E."/>
            <person name="Henrissat B."/>
            <person name="Kohler A."/>
            <person name="Grigoriev I.V."/>
            <person name="Martin F.M."/>
            <person name="Hacquard S."/>
        </authorList>
    </citation>
    <scope>NUCLEOTIDE SEQUENCE</scope>
    <source>
        <strain evidence="7">MPI-CAGE-AT-0021</strain>
    </source>
</reference>
<evidence type="ECO:0000256" key="4">
    <source>
        <dbReference type="ARBA" id="ARBA00022827"/>
    </source>
</evidence>
<dbReference type="Gene3D" id="3.30.43.10">
    <property type="entry name" value="Uridine Diphospho-n-acetylenolpyruvylglucosamine Reductase, domain 2"/>
    <property type="match status" value="1"/>
</dbReference>
<dbReference type="PANTHER" id="PTHR42973:SF39">
    <property type="entry name" value="FAD-BINDING PCMH-TYPE DOMAIN-CONTAINING PROTEIN"/>
    <property type="match status" value="1"/>
</dbReference>
<dbReference type="GO" id="GO:0016491">
    <property type="term" value="F:oxidoreductase activity"/>
    <property type="evidence" value="ECO:0007669"/>
    <property type="project" value="UniProtKB-KW"/>
</dbReference>
<evidence type="ECO:0000256" key="2">
    <source>
        <dbReference type="ARBA" id="ARBA00005466"/>
    </source>
</evidence>
<feature type="domain" description="FAD-binding PCMH-type" evidence="6">
    <location>
        <begin position="28"/>
        <end position="201"/>
    </location>
</feature>
<comment type="caution">
    <text evidence="7">The sequence shown here is derived from an EMBL/GenBank/DDBJ whole genome shotgun (WGS) entry which is preliminary data.</text>
</comment>
<keyword evidence="8" id="KW-1185">Reference proteome</keyword>
<dbReference type="InterPro" id="IPR016169">
    <property type="entry name" value="FAD-bd_PCMH_sub2"/>
</dbReference>
<proteinExistence type="inferred from homology"/>
<evidence type="ECO:0000313" key="7">
    <source>
        <dbReference type="EMBL" id="KAH7109499.1"/>
    </source>
</evidence>
<comment type="similarity">
    <text evidence="2">Belongs to the oxygen-dependent FAD-linked oxidoreductase family.</text>
</comment>
<keyword evidence="3" id="KW-0285">Flavoprotein</keyword>
<evidence type="ECO:0000256" key="3">
    <source>
        <dbReference type="ARBA" id="ARBA00022630"/>
    </source>
</evidence>
<keyword evidence="5" id="KW-0560">Oxidoreductase</keyword>
<dbReference type="PROSITE" id="PS00862">
    <property type="entry name" value="OX2_COVAL_FAD"/>
    <property type="match status" value="1"/>
</dbReference>
<dbReference type="Proteomes" id="UP000717696">
    <property type="component" value="Unassembled WGS sequence"/>
</dbReference>
<dbReference type="OrthoDB" id="415825at2759"/>
<dbReference type="Pfam" id="PF01565">
    <property type="entry name" value="FAD_binding_4"/>
    <property type="match status" value="1"/>
</dbReference>
<evidence type="ECO:0000313" key="8">
    <source>
        <dbReference type="Proteomes" id="UP000717696"/>
    </source>
</evidence>
<dbReference type="PROSITE" id="PS51387">
    <property type="entry name" value="FAD_PCMH"/>
    <property type="match status" value="1"/>
</dbReference>
<evidence type="ECO:0000259" key="6">
    <source>
        <dbReference type="PROSITE" id="PS51387"/>
    </source>
</evidence>
<accession>A0A9P9CZ62</accession>